<keyword evidence="7 8" id="KW-0472">Membrane</keyword>
<keyword evidence="6 8" id="KW-1133">Transmembrane helix</keyword>
<dbReference type="InterPro" id="IPR035906">
    <property type="entry name" value="MetI-like_sf"/>
</dbReference>
<dbReference type="PANTHER" id="PTHR42929">
    <property type="entry name" value="INNER MEMBRANE ABC TRANSPORTER PERMEASE PROTEIN YDCU-RELATED-RELATED"/>
    <property type="match status" value="1"/>
</dbReference>
<evidence type="ECO:0000256" key="5">
    <source>
        <dbReference type="ARBA" id="ARBA00022692"/>
    </source>
</evidence>
<comment type="similarity">
    <text evidence="2">Belongs to the binding-protein-dependent transport system permease family. CysTW subfamily.</text>
</comment>
<comment type="caution">
    <text evidence="10">The sequence shown here is derived from an EMBL/GenBank/DDBJ whole genome shotgun (WGS) entry which is preliminary data.</text>
</comment>
<evidence type="ECO:0000256" key="4">
    <source>
        <dbReference type="ARBA" id="ARBA00022475"/>
    </source>
</evidence>
<reference evidence="10 11" key="1">
    <citation type="submission" date="2021-03" db="EMBL/GenBank/DDBJ databases">
        <title>Actinoplanes flavus sp. nov., a novel actinomycete isolated from Coconut Palm rhizosphere soil.</title>
        <authorList>
            <person name="Luo X."/>
        </authorList>
    </citation>
    <scope>NUCLEOTIDE SEQUENCE [LARGE SCALE GENOMIC DNA]</scope>
    <source>
        <strain evidence="10 11">NEAU-H7</strain>
    </source>
</reference>
<feature type="transmembrane region" description="Helical" evidence="8">
    <location>
        <begin position="111"/>
        <end position="130"/>
    </location>
</feature>
<dbReference type="Proteomes" id="UP000679690">
    <property type="component" value="Unassembled WGS sequence"/>
</dbReference>
<feature type="transmembrane region" description="Helical" evidence="8">
    <location>
        <begin position="196"/>
        <end position="217"/>
    </location>
</feature>
<evidence type="ECO:0000259" key="9">
    <source>
        <dbReference type="PROSITE" id="PS50928"/>
    </source>
</evidence>
<feature type="transmembrane region" description="Helical" evidence="8">
    <location>
        <begin position="251"/>
        <end position="271"/>
    </location>
</feature>
<name>A0ABS3UYQ6_9ACTN</name>
<feature type="transmembrane region" description="Helical" evidence="8">
    <location>
        <begin position="74"/>
        <end position="99"/>
    </location>
</feature>
<dbReference type="SUPFAM" id="SSF161098">
    <property type="entry name" value="MetI-like"/>
    <property type="match status" value="1"/>
</dbReference>
<dbReference type="PANTHER" id="PTHR42929:SF1">
    <property type="entry name" value="INNER MEMBRANE ABC TRANSPORTER PERMEASE PROTEIN YDCU-RELATED"/>
    <property type="match status" value="1"/>
</dbReference>
<dbReference type="RefSeq" id="WP_208472940.1">
    <property type="nucleotide sequence ID" value="NZ_JAGFNS010000043.1"/>
</dbReference>
<feature type="domain" description="ABC transmembrane type-1" evidence="9">
    <location>
        <begin position="75"/>
        <end position="272"/>
    </location>
</feature>
<protein>
    <submittedName>
        <fullName evidence="10">ABC transporter permease</fullName>
    </submittedName>
</protein>
<keyword evidence="11" id="KW-1185">Reference proteome</keyword>
<evidence type="ECO:0000256" key="3">
    <source>
        <dbReference type="ARBA" id="ARBA00022448"/>
    </source>
</evidence>
<keyword evidence="5 8" id="KW-0812">Transmembrane</keyword>
<evidence type="ECO:0000256" key="7">
    <source>
        <dbReference type="ARBA" id="ARBA00023136"/>
    </source>
</evidence>
<dbReference type="EMBL" id="JAGFNS010000043">
    <property type="protein sequence ID" value="MBO3743703.1"/>
    <property type="molecule type" value="Genomic_DNA"/>
</dbReference>
<feature type="transmembrane region" description="Helical" evidence="8">
    <location>
        <begin position="20"/>
        <end position="44"/>
    </location>
</feature>
<keyword evidence="3 8" id="KW-0813">Transport</keyword>
<evidence type="ECO:0000256" key="1">
    <source>
        <dbReference type="ARBA" id="ARBA00004651"/>
    </source>
</evidence>
<dbReference type="PROSITE" id="PS50928">
    <property type="entry name" value="ABC_TM1"/>
    <property type="match status" value="1"/>
</dbReference>
<accession>A0ABS3UYQ6</accession>
<dbReference type="InterPro" id="IPR000515">
    <property type="entry name" value="MetI-like"/>
</dbReference>
<comment type="subcellular location">
    <subcellularLocation>
        <location evidence="1 8">Cell membrane</location>
        <topology evidence="1 8">Multi-pass membrane protein</topology>
    </subcellularLocation>
</comment>
<evidence type="ECO:0000256" key="8">
    <source>
        <dbReference type="RuleBase" id="RU363032"/>
    </source>
</evidence>
<evidence type="ECO:0000256" key="6">
    <source>
        <dbReference type="ARBA" id="ARBA00022989"/>
    </source>
</evidence>
<dbReference type="CDD" id="cd06261">
    <property type="entry name" value="TM_PBP2"/>
    <property type="match status" value="1"/>
</dbReference>
<keyword evidence="4" id="KW-1003">Cell membrane</keyword>
<organism evidence="10 11">
    <name type="scientific">Actinoplanes flavus</name>
    <dbReference type="NCBI Taxonomy" id="2820290"/>
    <lineage>
        <taxon>Bacteria</taxon>
        <taxon>Bacillati</taxon>
        <taxon>Actinomycetota</taxon>
        <taxon>Actinomycetes</taxon>
        <taxon>Micromonosporales</taxon>
        <taxon>Micromonosporaceae</taxon>
        <taxon>Actinoplanes</taxon>
    </lineage>
</organism>
<evidence type="ECO:0000256" key="2">
    <source>
        <dbReference type="ARBA" id="ARBA00007069"/>
    </source>
</evidence>
<feature type="transmembrane region" description="Helical" evidence="8">
    <location>
        <begin position="150"/>
        <end position="175"/>
    </location>
</feature>
<dbReference type="Gene3D" id="1.10.3720.10">
    <property type="entry name" value="MetI-like"/>
    <property type="match status" value="1"/>
</dbReference>
<gene>
    <name evidence="10" type="ORF">J5X75_40020</name>
</gene>
<dbReference type="Pfam" id="PF00528">
    <property type="entry name" value="BPD_transp_1"/>
    <property type="match status" value="1"/>
</dbReference>
<evidence type="ECO:0000313" key="10">
    <source>
        <dbReference type="EMBL" id="MBO3743703.1"/>
    </source>
</evidence>
<evidence type="ECO:0000313" key="11">
    <source>
        <dbReference type="Proteomes" id="UP000679690"/>
    </source>
</evidence>
<sequence>MASLGSYLHRHPRLRLAGLLSAPLLWLVVAYLGALAVLLVSAFWTVNGFTGEVVRQFSLGNFRTLLAEEVYRNVALRSVGVAAAVTVICVVVAVPMAFFMAKVAPAGSRHWLVIAILTPLWASYLVKAYAWRILLANDGPMDTLFGGPGYGLPATVLVLAYLWLPYMILPVYAGLERLPDSLLEASADLGARAGRTFRSVVLPTLVPSVLAGSIFTFSLSLGDYITVQIVGGKTQLIGNLVYANIGAANNLPFAAAIACVPVLIMVIYLLAVRRSGALEEL</sequence>
<proteinExistence type="inferred from homology"/>